<dbReference type="EMBL" id="BIFH01000050">
    <property type="protein sequence ID" value="GCE01533.1"/>
    <property type="molecule type" value="Genomic_DNA"/>
</dbReference>
<dbReference type="AlphaFoldDB" id="A0A401Z3V8"/>
<protein>
    <submittedName>
        <fullName evidence="1">Uncharacterized protein</fullName>
    </submittedName>
</protein>
<dbReference type="Proteomes" id="UP000286931">
    <property type="component" value="Unassembled WGS sequence"/>
</dbReference>
<gene>
    <name evidence="1" type="ORF">EHYA_09299</name>
</gene>
<accession>A0A401Z3V8</accession>
<evidence type="ECO:0000313" key="2">
    <source>
        <dbReference type="Proteomes" id="UP000286931"/>
    </source>
</evidence>
<proteinExistence type="predicted"/>
<dbReference type="OrthoDB" id="4251181at2"/>
<reference evidence="1 2" key="1">
    <citation type="submission" date="2018-12" db="EMBL/GenBank/DDBJ databases">
        <title>Draft genome sequence of Embleya hyalina NBRC 13850T.</title>
        <authorList>
            <person name="Komaki H."/>
            <person name="Hosoyama A."/>
            <person name="Kimura A."/>
            <person name="Ichikawa N."/>
            <person name="Tamura T."/>
        </authorList>
    </citation>
    <scope>NUCLEOTIDE SEQUENCE [LARGE SCALE GENOMIC DNA]</scope>
    <source>
        <strain evidence="1 2">NBRC 13850</strain>
    </source>
</reference>
<sequence>MDEHPIVTLTHRVMAATGLDQAAAEALVRQAWEAGVAEGTRRLAADLAAAHREIAELRVEAGHD</sequence>
<name>A0A401Z3V8_9ACTN</name>
<comment type="caution">
    <text evidence="1">The sequence shown here is derived from an EMBL/GenBank/DDBJ whole genome shotgun (WGS) entry which is preliminary data.</text>
</comment>
<keyword evidence="2" id="KW-1185">Reference proteome</keyword>
<dbReference type="RefSeq" id="WP_126643155.1">
    <property type="nucleotide sequence ID" value="NZ_BIFH01000050.1"/>
</dbReference>
<organism evidence="1 2">
    <name type="scientific">Embleya hyalina</name>
    <dbReference type="NCBI Taxonomy" id="516124"/>
    <lineage>
        <taxon>Bacteria</taxon>
        <taxon>Bacillati</taxon>
        <taxon>Actinomycetota</taxon>
        <taxon>Actinomycetes</taxon>
        <taxon>Kitasatosporales</taxon>
        <taxon>Streptomycetaceae</taxon>
        <taxon>Embleya</taxon>
    </lineage>
</organism>
<evidence type="ECO:0000313" key="1">
    <source>
        <dbReference type="EMBL" id="GCE01533.1"/>
    </source>
</evidence>